<dbReference type="SUPFAM" id="SSF81345">
    <property type="entry name" value="ABC transporter involved in vitamin B12 uptake, BtuC"/>
    <property type="match status" value="1"/>
</dbReference>
<feature type="transmembrane region" description="Helical" evidence="8">
    <location>
        <begin position="14"/>
        <end position="37"/>
    </location>
</feature>
<keyword evidence="4" id="KW-1003">Cell membrane</keyword>
<keyword evidence="3" id="KW-0813">Transport</keyword>
<protein>
    <submittedName>
        <fullName evidence="9">Iron ABC transporter permease</fullName>
    </submittedName>
</protein>
<feature type="transmembrane region" description="Helical" evidence="8">
    <location>
        <begin position="101"/>
        <end position="126"/>
    </location>
</feature>
<dbReference type="EMBL" id="DTAI01000064">
    <property type="protein sequence ID" value="HGN36329.1"/>
    <property type="molecule type" value="Genomic_DNA"/>
</dbReference>
<evidence type="ECO:0000313" key="9">
    <source>
        <dbReference type="EMBL" id="HGN36329.1"/>
    </source>
</evidence>
<dbReference type="PANTHER" id="PTHR30472">
    <property type="entry name" value="FERRIC ENTEROBACTIN TRANSPORT SYSTEM PERMEASE PROTEIN"/>
    <property type="match status" value="1"/>
</dbReference>
<dbReference type="Gene3D" id="1.10.3470.10">
    <property type="entry name" value="ABC transporter involved in vitamin B12 uptake, BtuC"/>
    <property type="match status" value="1"/>
</dbReference>
<dbReference type="GO" id="GO:0033214">
    <property type="term" value="P:siderophore-iron import into cell"/>
    <property type="evidence" value="ECO:0007669"/>
    <property type="project" value="TreeGrafter"/>
</dbReference>
<evidence type="ECO:0000256" key="8">
    <source>
        <dbReference type="SAM" id="Phobius"/>
    </source>
</evidence>
<evidence type="ECO:0000256" key="3">
    <source>
        <dbReference type="ARBA" id="ARBA00022448"/>
    </source>
</evidence>
<feature type="transmembrane region" description="Helical" evidence="8">
    <location>
        <begin position="292"/>
        <end position="310"/>
    </location>
</feature>
<comment type="subcellular location">
    <subcellularLocation>
        <location evidence="1">Cell membrane</location>
        <topology evidence="1">Multi-pass membrane protein</topology>
    </subcellularLocation>
</comment>
<evidence type="ECO:0000256" key="4">
    <source>
        <dbReference type="ARBA" id="ARBA00022475"/>
    </source>
</evidence>
<feature type="transmembrane region" description="Helical" evidence="8">
    <location>
        <begin position="160"/>
        <end position="186"/>
    </location>
</feature>
<comment type="caution">
    <text evidence="9">The sequence shown here is derived from an EMBL/GenBank/DDBJ whole genome shotgun (WGS) entry which is preliminary data.</text>
</comment>
<evidence type="ECO:0000256" key="6">
    <source>
        <dbReference type="ARBA" id="ARBA00022989"/>
    </source>
</evidence>
<evidence type="ECO:0000256" key="2">
    <source>
        <dbReference type="ARBA" id="ARBA00007935"/>
    </source>
</evidence>
<name>A0A7J3I6I1_9CREN</name>
<keyword evidence="5 8" id="KW-0812">Transmembrane</keyword>
<feature type="transmembrane region" description="Helical" evidence="8">
    <location>
        <begin position="256"/>
        <end position="280"/>
    </location>
</feature>
<dbReference type="PANTHER" id="PTHR30472:SF25">
    <property type="entry name" value="ABC TRANSPORTER PERMEASE PROTEIN MJ0876-RELATED"/>
    <property type="match status" value="1"/>
</dbReference>
<proteinExistence type="inferred from homology"/>
<organism evidence="9">
    <name type="scientific">Ignisphaera aggregans</name>
    <dbReference type="NCBI Taxonomy" id="334771"/>
    <lineage>
        <taxon>Archaea</taxon>
        <taxon>Thermoproteota</taxon>
        <taxon>Thermoprotei</taxon>
        <taxon>Desulfurococcales</taxon>
        <taxon>Desulfurococcaceae</taxon>
        <taxon>Ignisphaera</taxon>
    </lineage>
</organism>
<dbReference type="InterPro" id="IPR037294">
    <property type="entry name" value="ABC_BtuC-like"/>
</dbReference>
<dbReference type="CDD" id="cd06550">
    <property type="entry name" value="TM_ABC_iron-siderophores_like"/>
    <property type="match status" value="1"/>
</dbReference>
<evidence type="ECO:0000256" key="5">
    <source>
        <dbReference type="ARBA" id="ARBA00022692"/>
    </source>
</evidence>
<dbReference type="AlphaFoldDB" id="A0A7J3I6I1"/>
<evidence type="ECO:0000256" key="7">
    <source>
        <dbReference type="ARBA" id="ARBA00023136"/>
    </source>
</evidence>
<sequence length="348" mass="37213">MNVGSVQELFSSRALVLVVLVLLLLFLIPITSSLGLYRVTFLDVFKFFTSYKPHEEEFIVLWIRLRRVLAGAIIGAILGGAGAIAQAVFRNPLASPYTLGISHAAALGVAVTLIIGYGGGTAYWFFTISRPYLLPFAAFMLAFAQAILVLSLAYKAGLSPYALILSSIALASIYQALLALLQYLILNELQIATIVFWTFGDLGRIGNTELAIMAIGFIPIAVLYIISSLDLDLLVLGDETSYASGVNPKNARLKTITLATLGASLATSFAGVLAFLCLVAPHIARSIVGGSHRYLVPASILLGSILLILSDTISRIALSPRVLPVGIVLSFLGAPLLIFMLLRGSARW</sequence>
<dbReference type="InterPro" id="IPR000522">
    <property type="entry name" value="ABC_transptr_permease_BtuC"/>
</dbReference>
<feature type="transmembrane region" description="Helical" evidence="8">
    <location>
        <begin position="133"/>
        <end position="154"/>
    </location>
</feature>
<feature type="transmembrane region" description="Helical" evidence="8">
    <location>
        <begin position="68"/>
        <end position="89"/>
    </location>
</feature>
<keyword evidence="6 8" id="KW-1133">Transmembrane helix</keyword>
<accession>A0A7J3I6I1</accession>
<evidence type="ECO:0000256" key="1">
    <source>
        <dbReference type="ARBA" id="ARBA00004651"/>
    </source>
</evidence>
<dbReference type="GO" id="GO:0005886">
    <property type="term" value="C:plasma membrane"/>
    <property type="evidence" value="ECO:0007669"/>
    <property type="project" value="UniProtKB-SubCell"/>
</dbReference>
<feature type="transmembrane region" description="Helical" evidence="8">
    <location>
        <begin position="322"/>
        <end position="342"/>
    </location>
</feature>
<reference evidence="9" key="1">
    <citation type="journal article" date="2020" name="mSystems">
        <title>Genome- and Community-Level Interaction Insights into Carbon Utilization and Element Cycling Functions of Hydrothermarchaeota in Hydrothermal Sediment.</title>
        <authorList>
            <person name="Zhou Z."/>
            <person name="Liu Y."/>
            <person name="Xu W."/>
            <person name="Pan J."/>
            <person name="Luo Z.H."/>
            <person name="Li M."/>
        </authorList>
    </citation>
    <scope>NUCLEOTIDE SEQUENCE [LARGE SCALE GENOMIC DNA]</scope>
    <source>
        <strain evidence="9">SpSt-618</strain>
    </source>
</reference>
<dbReference type="Pfam" id="PF01032">
    <property type="entry name" value="FecCD"/>
    <property type="match status" value="1"/>
</dbReference>
<keyword evidence="7 8" id="KW-0472">Membrane</keyword>
<gene>
    <name evidence="9" type="ORF">ENT87_02080</name>
</gene>
<feature type="transmembrane region" description="Helical" evidence="8">
    <location>
        <begin position="207"/>
        <end position="226"/>
    </location>
</feature>
<comment type="similarity">
    <text evidence="2">Belongs to the binding-protein-dependent transport system permease family. FecCD subfamily.</text>
</comment>
<dbReference type="GO" id="GO:0022857">
    <property type="term" value="F:transmembrane transporter activity"/>
    <property type="evidence" value="ECO:0007669"/>
    <property type="project" value="InterPro"/>
</dbReference>